<dbReference type="InterPro" id="IPR036691">
    <property type="entry name" value="Endo/exonu/phosph_ase_sf"/>
</dbReference>
<dbReference type="InterPro" id="IPR027124">
    <property type="entry name" value="Swc5/CFDP1/2"/>
</dbReference>
<evidence type="ECO:0000313" key="4">
    <source>
        <dbReference type="Proteomes" id="UP001353858"/>
    </source>
</evidence>
<feature type="region of interest" description="Disordered" evidence="1">
    <location>
        <begin position="1"/>
        <end position="26"/>
    </location>
</feature>
<dbReference type="AlphaFoldDB" id="A0AAN7P752"/>
<gene>
    <name evidence="3" type="ORF">RN001_010828</name>
</gene>
<dbReference type="EMBL" id="JARPUR010000004">
    <property type="protein sequence ID" value="KAK4878322.1"/>
    <property type="molecule type" value="Genomic_DNA"/>
</dbReference>
<dbReference type="PANTHER" id="PTHR23227">
    <property type="entry name" value="BUCENTAUR RELATED"/>
    <property type="match status" value="1"/>
</dbReference>
<proteinExistence type="predicted"/>
<reference evidence="4" key="1">
    <citation type="submission" date="2023-01" db="EMBL/GenBank/DDBJ databases">
        <title>Key to firefly adult light organ development and bioluminescence: homeobox transcription factors regulate luciferase expression and transportation to peroxisome.</title>
        <authorList>
            <person name="Fu X."/>
        </authorList>
    </citation>
    <scope>NUCLEOTIDE SEQUENCE [LARGE SCALE GENOMIC DNA]</scope>
</reference>
<comment type="caution">
    <text evidence="3">The sequence shown here is derived from an EMBL/GenBank/DDBJ whole genome shotgun (WGS) entry which is preliminary data.</text>
</comment>
<organism evidence="3 4">
    <name type="scientific">Aquatica leii</name>
    <dbReference type="NCBI Taxonomy" id="1421715"/>
    <lineage>
        <taxon>Eukaryota</taxon>
        <taxon>Metazoa</taxon>
        <taxon>Ecdysozoa</taxon>
        <taxon>Arthropoda</taxon>
        <taxon>Hexapoda</taxon>
        <taxon>Insecta</taxon>
        <taxon>Pterygota</taxon>
        <taxon>Neoptera</taxon>
        <taxon>Endopterygota</taxon>
        <taxon>Coleoptera</taxon>
        <taxon>Polyphaga</taxon>
        <taxon>Elateriformia</taxon>
        <taxon>Elateroidea</taxon>
        <taxon>Lampyridae</taxon>
        <taxon>Luciolinae</taxon>
        <taxon>Aquatica</taxon>
    </lineage>
</organism>
<sequence>MRIHQKQKNKKNRKGNKQYNKEEPKEVKEKRDLIKIGTWNVKSIIGKEDEIIEEMQMQNIYYLGITETKRKGKGEMELNEGHWLYWSAVEQEEWGAKGVGLIVKADKEGWTIIVAYAPNDNERKEMKDQFYELLQMEIDRGEKNVIIMGDMNGRVGNNNEGIERHMGQQDENTKNDNGRRLIDLCVGNDLVITNTKFMHKDIHKYTREVRSRNEKSIIDYFIVNTENWNRVKGEKKRRNRK</sequence>
<dbReference type="InterPro" id="IPR005135">
    <property type="entry name" value="Endo/exonuclease/phosphatase"/>
</dbReference>
<dbReference type="GO" id="GO:0003824">
    <property type="term" value="F:catalytic activity"/>
    <property type="evidence" value="ECO:0007669"/>
    <property type="project" value="InterPro"/>
</dbReference>
<evidence type="ECO:0000259" key="2">
    <source>
        <dbReference type="Pfam" id="PF03372"/>
    </source>
</evidence>
<evidence type="ECO:0000313" key="3">
    <source>
        <dbReference type="EMBL" id="KAK4878322.1"/>
    </source>
</evidence>
<dbReference type="PANTHER" id="PTHR23227:SF67">
    <property type="entry name" value="CRANIOFACIAL DEVELOPMENT PROTEIN 2-LIKE"/>
    <property type="match status" value="1"/>
</dbReference>
<accession>A0AAN7P752</accession>
<feature type="domain" description="Endonuclease/exonuclease/phosphatase" evidence="2">
    <location>
        <begin position="37"/>
        <end position="232"/>
    </location>
</feature>
<evidence type="ECO:0000256" key="1">
    <source>
        <dbReference type="SAM" id="MobiDB-lite"/>
    </source>
</evidence>
<protein>
    <recommendedName>
        <fullName evidence="2">Endonuclease/exonuclease/phosphatase domain-containing protein</fullName>
    </recommendedName>
</protein>
<name>A0AAN7P752_9COLE</name>
<dbReference type="SUPFAM" id="SSF56219">
    <property type="entry name" value="DNase I-like"/>
    <property type="match status" value="1"/>
</dbReference>
<dbReference type="Pfam" id="PF03372">
    <property type="entry name" value="Exo_endo_phos"/>
    <property type="match status" value="1"/>
</dbReference>
<keyword evidence="4" id="KW-1185">Reference proteome</keyword>
<feature type="compositionally biased region" description="Basic residues" evidence="1">
    <location>
        <begin position="1"/>
        <end position="16"/>
    </location>
</feature>
<dbReference type="Gene3D" id="3.60.10.10">
    <property type="entry name" value="Endonuclease/exonuclease/phosphatase"/>
    <property type="match status" value="1"/>
</dbReference>
<dbReference type="Proteomes" id="UP001353858">
    <property type="component" value="Unassembled WGS sequence"/>
</dbReference>